<reference evidence="2 3" key="1">
    <citation type="journal article" date="2016" name="ISME J.">
        <title>Global occurrence and heterogeneity of the Roseobacter-clade species Ruegeria mobilis.</title>
        <authorList>
            <person name="Sonnenschein E."/>
            <person name="Gram L."/>
        </authorList>
    </citation>
    <scope>NUCLEOTIDE SEQUENCE [LARGE SCALE GENOMIC DNA]</scope>
    <source>
        <strain evidence="2 3">F1926</strain>
        <plasmid evidence="2 3">unnamed1</plasmid>
    </source>
</reference>
<keyword evidence="2" id="KW-0614">Plasmid</keyword>
<evidence type="ECO:0000259" key="1">
    <source>
        <dbReference type="PROSITE" id="PS51819"/>
    </source>
</evidence>
<dbReference type="EMBL" id="CP015231">
    <property type="protein sequence ID" value="ANP42378.1"/>
    <property type="molecule type" value="Genomic_DNA"/>
</dbReference>
<evidence type="ECO:0000313" key="3">
    <source>
        <dbReference type="Proteomes" id="UP000013243"/>
    </source>
</evidence>
<name>A0A1B1A777_9RHOB</name>
<protein>
    <submittedName>
        <fullName evidence="2">Glyoxalase</fullName>
    </submittedName>
</protein>
<dbReference type="PROSITE" id="PS51819">
    <property type="entry name" value="VOC"/>
    <property type="match status" value="1"/>
</dbReference>
<dbReference type="KEGG" id="rmb:K529_016500"/>
<dbReference type="Gene3D" id="3.10.180.10">
    <property type="entry name" value="2,3-Dihydroxybiphenyl 1,2-Dioxygenase, domain 1"/>
    <property type="match status" value="1"/>
</dbReference>
<evidence type="ECO:0000313" key="2">
    <source>
        <dbReference type="EMBL" id="ANP42378.1"/>
    </source>
</evidence>
<accession>A0A1B1A777</accession>
<feature type="domain" description="VOC" evidence="1">
    <location>
        <begin position="2"/>
        <end position="120"/>
    </location>
</feature>
<dbReference type="GeneID" id="28251467"/>
<geneLocation type="plasmid" evidence="2 3">
    <name>unnamed1</name>
</geneLocation>
<gene>
    <name evidence="2" type="ORF">K529_016500</name>
</gene>
<dbReference type="AlphaFoldDB" id="A0A1B1A777"/>
<organism evidence="2 3">
    <name type="scientific">Tritonibacter mobilis F1926</name>
    <dbReference type="NCBI Taxonomy" id="1265309"/>
    <lineage>
        <taxon>Bacteria</taxon>
        <taxon>Pseudomonadati</taxon>
        <taxon>Pseudomonadota</taxon>
        <taxon>Alphaproteobacteria</taxon>
        <taxon>Rhodobacterales</taxon>
        <taxon>Paracoccaceae</taxon>
        <taxon>Tritonibacter</taxon>
    </lineage>
</organism>
<dbReference type="RefSeq" id="WP_005610970.1">
    <property type="nucleotide sequence ID" value="NZ_CP015231.1"/>
</dbReference>
<dbReference type="InterPro" id="IPR037523">
    <property type="entry name" value="VOC_core"/>
</dbReference>
<dbReference type="InterPro" id="IPR029068">
    <property type="entry name" value="Glyas_Bleomycin-R_OHBP_Dase"/>
</dbReference>
<dbReference type="OrthoDB" id="5243302at2"/>
<sequence length="131" mass="14985">MQLDHVTIRTRNLAGTRDFFIDVFGLEEKPRPKVIQRIPGHWLYAGDDPIVHLIGSRGLGPNASPEAWDHVGFRLTGYTPFRRSLDEKGIRYSTMDLPELNERRLFFHAPCGQLIEAVFRETTPLPGDEND</sequence>
<dbReference type="SUPFAM" id="SSF54593">
    <property type="entry name" value="Glyoxalase/Bleomycin resistance protein/Dihydroxybiphenyl dioxygenase"/>
    <property type="match status" value="1"/>
</dbReference>
<proteinExistence type="predicted"/>
<dbReference type="Proteomes" id="UP000013243">
    <property type="component" value="Plasmid unnamed1"/>
</dbReference>